<name>A0A069S6H6_PHOVU</name>
<dbReference type="AlphaFoldDB" id="A0A069S6H6"/>
<dbReference type="PATRIC" id="fig|1339352.3.peg.3885"/>
<comment type="caution">
    <text evidence="1">The sequence shown here is derived from an EMBL/GenBank/DDBJ whole genome shotgun (WGS) entry which is preliminary data.</text>
</comment>
<proteinExistence type="predicted"/>
<sequence>MAITCHRCGINVFEYLCDIIDRCAAWFPNTSIEKYRDLLPGKWKQTQK</sequence>
<organism evidence="1 2">
    <name type="scientific">Phocaeicola vulgatus str. 3975 RP4</name>
    <dbReference type="NCBI Taxonomy" id="1339352"/>
    <lineage>
        <taxon>Bacteria</taxon>
        <taxon>Pseudomonadati</taxon>
        <taxon>Bacteroidota</taxon>
        <taxon>Bacteroidia</taxon>
        <taxon>Bacteroidales</taxon>
        <taxon>Bacteroidaceae</taxon>
        <taxon>Phocaeicola</taxon>
    </lineage>
</organism>
<dbReference type="EMBL" id="JNHM01000148">
    <property type="protein sequence ID" value="KDS45141.1"/>
    <property type="molecule type" value="Genomic_DNA"/>
</dbReference>
<evidence type="ECO:0000313" key="2">
    <source>
        <dbReference type="Proteomes" id="UP000027661"/>
    </source>
</evidence>
<dbReference type="Proteomes" id="UP000027661">
    <property type="component" value="Unassembled WGS sequence"/>
</dbReference>
<accession>A0A069S6H6</accession>
<evidence type="ECO:0008006" key="3">
    <source>
        <dbReference type="Google" id="ProtNLM"/>
    </source>
</evidence>
<protein>
    <recommendedName>
        <fullName evidence="3">Transposase IS66 C-terminal domain-containing protein</fullName>
    </recommendedName>
</protein>
<reference evidence="1 2" key="1">
    <citation type="submission" date="2014-04" db="EMBL/GenBank/DDBJ databases">
        <authorList>
            <person name="Sears C."/>
            <person name="Carroll K."/>
            <person name="Sack B.R."/>
            <person name="Qadri F."/>
            <person name="Myers L.L."/>
            <person name="Chung G.-T."/>
            <person name="Escheverria P."/>
            <person name="Fraser C.M."/>
            <person name="Sadzewicz L."/>
            <person name="Shefchek K.A."/>
            <person name="Tallon L."/>
            <person name="Das S.P."/>
            <person name="Daugherty S."/>
            <person name="Mongodin E.F."/>
        </authorList>
    </citation>
    <scope>NUCLEOTIDE SEQUENCE [LARGE SCALE GENOMIC DNA]</scope>
    <source>
        <strain evidence="1 2">3975 RP4</strain>
    </source>
</reference>
<evidence type="ECO:0000313" key="1">
    <source>
        <dbReference type="EMBL" id="KDS45141.1"/>
    </source>
</evidence>
<gene>
    <name evidence="1" type="ORF">M099_4139</name>
</gene>